<protein>
    <submittedName>
        <fullName evidence="2">Fic family protein</fullName>
    </submittedName>
</protein>
<dbReference type="EMBL" id="JBBMER010000001">
    <property type="protein sequence ID" value="MEQ2378456.1"/>
    <property type="molecule type" value="Genomic_DNA"/>
</dbReference>
<dbReference type="PANTHER" id="PTHR13504">
    <property type="entry name" value="FIDO DOMAIN-CONTAINING PROTEIN DDB_G0283145"/>
    <property type="match status" value="1"/>
</dbReference>
<reference evidence="2 3" key="1">
    <citation type="submission" date="2024-03" db="EMBL/GenBank/DDBJ databases">
        <title>Human intestinal bacterial collection.</title>
        <authorList>
            <person name="Pauvert C."/>
            <person name="Hitch T.C.A."/>
            <person name="Clavel T."/>
        </authorList>
    </citation>
    <scope>NUCLEOTIDE SEQUENCE [LARGE SCALE GENOMIC DNA]</scope>
    <source>
        <strain evidence="2 3">CLA-AA-H255</strain>
    </source>
</reference>
<dbReference type="PROSITE" id="PS51459">
    <property type="entry name" value="FIDO"/>
    <property type="match status" value="1"/>
</dbReference>
<feature type="domain" description="Fido" evidence="1">
    <location>
        <begin position="155"/>
        <end position="306"/>
    </location>
</feature>
<dbReference type="Pfam" id="PF02661">
    <property type="entry name" value="Fic"/>
    <property type="match status" value="1"/>
</dbReference>
<dbReference type="Gene3D" id="1.10.3290.10">
    <property type="entry name" value="Fido-like domain"/>
    <property type="match status" value="1"/>
</dbReference>
<dbReference type="Pfam" id="PF13443">
    <property type="entry name" value="HTH_26"/>
    <property type="match status" value="1"/>
</dbReference>
<organism evidence="2 3">
    <name type="scientific">[Lactobacillus] rogosae</name>
    <dbReference type="NCBI Taxonomy" id="706562"/>
    <lineage>
        <taxon>Bacteria</taxon>
        <taxon>Bacillati</taxon>
        <taxon>Bacillota</taxon>
        <taxon>Clostridia</taxon>
        <taxon>Lachnospirales</taxon>
        <taxon>Lachnospiraceae</taxon>
        <taxon>Lachnospira</taxon>
    </lineage>
</organism>
<dbReference type="Gene3D" id="1.10.260.40">
    <property type="entry name" value="lambda repressor-like DNA-binding domains"/>
    <property type="match status" value="1"/>
</dbReference>
<dbReference type="Proteomes" id="UP001442364">
    <property type="component" value="Unassembled WGS sequence"/>
</dbReference>
<dbReference type="InterPro" id="IPR003812">
    <property type="entry name" value="Fido"/>
</dbReference>
<dbReference type="RefSeq" id="WP_349153120.1">
    <property type="nucleotide sequence ID" value="NZ_JBBMER010000001.1"/>
</dbReference>
<evidence type="ECO:0000259" key="1">
    <source>
        <dbReference type="PROSITE" id="PS51459"/>
    </source>
</evidence>
<dbReference type="InterPro" id="IPR040198">
    <property type="entry name" value="Fido_containing"/>
</dbReference>
<dbReference type="InterPro" id="IPR010982">
    <property type="entry name" value="Lambda_DNA-bd_dom_sf"/>
</dbReference>
<proteinExistence type="predicted"/>
<gene>
    <name evidence="2" type="ORF">WMO14_00965</name>
</gene>
<dbReference type="SUPFAM" id="SSF47413">
    <property type="entry name" value="lambda repressor-like DNA-binding domains"/>
    <property type="match status" value="1"/>
</dbReference>
<comment type="caution">
    <text evidence="2">The sequence shown here is derived from an EMBL/GenBank/DDBJ whole genome shotgun (WGS) entry which is preliminary data.</text>
</comment>
<dbReference type="InterPro" id="IPR001387">
    <property type="entry name" value="Cro/C1-type_HTH"/>
</dbReference>
<name>A0ABV1BVM2_9FIRM</name>
<accession>A0ABV1BVM2</accession>
<dbReference type="InterPro" id="IPR036597">
    <property type="entry name" value="Fido-like_dom_sf"/>
</dbReference>
<sequence>MISYKKLFLLMEEQEITKEKLKNKIGISSATMAKLSKNEDVSMSTIQSLCDFFDCQPGAILSYEKEIDKNTTLFRLREEMEMKLKGGLYHQTQIRIAYNSNHMEGSRLTEEQTRSIYETKTIGITDGVEKVDDIIETVNHFRCFDYILEIADKELSEDIIKHIHLLLKSGTTDSQKEWFAVGDYKKRPNVIGDMIETTHPSKVPAAIKSLLKDYRENSNITFEDIIDFHYKFEKIHPFQDGNGRVGRLIMFKECLKNNICPFIIDDTMKDYYRRGLNEYNDEKGYLLETCRASQDEYRKLLEYFEYI</sequence>
<dbReference type="SUPFAM" id="SSF140931">
    <property type="entry name" value="Fic-like"/>
    <property type="match status" value="1"/>
</dbReference>
<evidence type="ECO:0000313" key="2">
    <source>
        <dbReference type="EMBL" id="MEQ2378456.1"/>
    </source>
</evidence>
<keyword evidence="3" id="KW-1185">Reference proteome</keyword>
<evidence type="ECO:0000313" key="3">
    <source>
        <dbReference type="Proteomes" id="UP001442364"/>
    </source>
</evidence>
<dbReference type="PANTHER" id="PTHR13504:SF38">
    <property type="entry name" value="FIDO DOMAIN-CONTAINING PROTEIN"/>
    <property type="match status" value="1"/>
</dbReference>